<feature type="compositionally biased region" description="Basic and acidic residues" evidence="1">
    <location>
        <begin position="82"/>
        <end position="96"/>
    </location>
</feature>
<dbReference type="VEuPathDB" id="CryptoDB:Vbra_6484"/>
<protein>
    <submittedName>
        <fullName evidence="2">Uncharacterized protein</fullName>
    </submittedName>
</protein>
<dbReference type="EMBL" id="CDMY01000929">
    <property type="protein sequence ID" value="CEM37215.1"/>
    <property type="molecule type" value="Genomic_DNA"/>
</dbReference>
<evidence type="ECO:0000256" key="1">
    <source>
        <dbReference type="SAM" id="MobiDB-lite"/>
    </source>
</evidence>
<keyword evidence="3" id="KW-1185">Reference proteome</keyword>
<name>A0A0G4H0Z8_VITBC</name>
<proteinExistence type="predicted"/>
<gene>
    <name evidence="2" type="ORF">Vbra_6484</name>
</gene>
<dbReference type="InParanoid" id="A0A0G4H0Z8"/>
<dbReference type="Proteomes" id="UP000041254">
    <property type="component" value="Unassembled WGS sequence"/>
</dbReference>
<organism evidence="2 3">
    <name type="scientific">Vitrella brassicaformis (strain CCMP3155)</name>
    <dbReference type="NCBI Taxonomy" id="1169540"/>
    <lineage>
        <taxon>Eukaryota</taxon>
        <taxon>Sar</taxon>
        <taxon>Alveolata</taxon>
        <taxon>Colpodellida</taxon>
        <taxon>Vitrellaceae</taxon>
        <taxon>Vitrella</taxon>
    </lineage>
</organism>
<feature type="region of interest" description="Disordered" evidence="1">
    <location>
        <begin position="67"/>
        <end position="127"/>
    </location>
</feature>
<accession>A0A0G4H0Z8</accession>
<dbReference type="PhylomeDB" id="A0A0G4H0Z8"/>
<reference evidence="2 3" key="1">
    <citation type="submission" date="2014-11" db="EMBL/GenBank/DDBJ databases">
        <authorList>
            <person name="Zhu J."/>
            <person name="Qi W."/>
            <person name="Song R."/>
        </authorList>
    </citation>
    <scope>NUCLEOTIDE SEQUENCE [LARGE SCALE GENOMIC DNA]</scope>
</reference>
<feature type="compositionally biased region" description="Polar residues" evidence="1">
    <location>
        <begin position="115"/>
        <end position="127"/>
    </location>
</feature>
<sequence>MVLLYGIDDSQLTTEQIRACLVEEERRIEILQRYLINEGVCHPDDFPLVPPVHEQEWQRQQLEQLQQWRRREPSYPPPDYSHQYDRGESPQRHDGRGNFGSDGGSPISAGDYTGQRFSPSHQSYNYN</sequence>
<evidence type="ECO:0000313" key="2">
    <source>
        <dbReference type="EMBL" id="CEM37215.1"/>
    </source>
</evidence>
<evidence type="ECO:0000313" key="3">
    <source>
        <dbReference type="Proteomes" id="UP000041254"/>
    </source>
</evidence>
<dbReference type="AlphaFoldDB" id="A0A0G4H0Z8"/>